<gene>
    <name evidence="1" type="ORF">PFISCL1PPCAC_4144</name>
</gene>
<evidence type="ECO:0000313" key="2">
    <source>
        <dbReference type="Proteomes" id="UP001432322"/>
    </source>
</evidence>
<accession>A0AAV5UZY0</accession>
<reference evidence="1" key="1">
    <citation type="submission" date="2023-10" db="EMBL/GenBank/DDBJ databases">
        <title>Genome assembly of Pristionchus species.</title>
        <authorList>
            <person name="Yoshida K."/>
            <person name="Sommer R.J."/>
        </authorList>
    </citation>
    <scope>NUCLEOTIDE SEQUENCE</scope>
    <source>
        <strain evidence="1">RS5133</strain>
    </source>
</reference>
<dbReference type="Proteomes" id="UP001432322">
    <property type="component" value="Unassembled WGS sequence"/>
</dbReference>
<evidence type="ECO:0000313" key="1">
    <source>
        <dbReference type="EMBL" id="GMT12847.1"/>
    </source>
</evidence>
<protein>
    <submittedName>
        <fullName evidence="1">Uncharacterized protein</fullName>
    </submittedName>
</protein>
<organism evidence="1 2">
    <name type="scientific">Pristionchus fissidentatus</name>
    <dbReference type="NCBI Taxonomy" id="1538716"/>
    <lineage>
        <taxon>Eukaryota</taxon>
        <taxon>Metazoa</taxon>
        <taxon>Ecdysozoa</taxon>
        <taxon>Nematoda</taxon>
        <taxon>Chromadorea</taxon>
        <taxon>Rhabditida</taxon>
        <taxon>Rhabditina</taxon>
        <taxon>Diplogasteromorpha</taxon>
        <taxon>Diplogasteroidea</taxon>
        <taxon>Neodiplogasteridae</taxon>
        <taxon>Pristionchus</taxon>
    </lineage>
</organism>
<feature type="non-terminal residue" evidence="1">
    <location>
        <position position="89"/>
    </location>
</feature>
<dbReference type="AlphaFoldDB" id="A0AAV5UZY0"/>
<keyword evidence="2" id="KW-1185">Reference proteome</keyword>
<comment type="caution">
    <text evidence="1">The sequence shown here is derived from an EMBL/GenBank/DDBJ whole genome shotgun (WGS) entry which is preliminary data.</text>
</comment>
<proteinExistence type="predicted"/>
<dbReference type="EMBL" id="BTSY01000002">
    <property type="protein sequence ID" value="GMT12847.1"/>
    <property type="molecule type" value="Genomic_DNA"/>
</dbReference>
<name>A0AAV5UZY0_9BILA</name>
<sequence length="89" mass="10221">LHFAGFCFADARGFVVSLDNIKEIKIESNFVELDSLVVSEDRPNPQILKVTTEAEFKKNIVTPPRKGSERLAEFPKFPEQDYVEMSVWM</sequence>
<feature type="non-terminal residue" evidence="1">
    <location>
        <position position="1"/>
    </location>
</feature>